<keyword evidence="2" id="KW-1185">Reference proteome</keyword>
<dbReference type="Proteomes" id="UP000594638">
    <property type="component" value="Unassembled WGS sequence"/>
</dbReference>
<sequence>MNCVVGGTASGTLDISYRFGEIVVVKKPSGWDKAIRIIKNVGATLLIQGTIILITGGASDGGFDIPIFTDSCDIIDPVGDIAIEDIVVIE</sequence>
<evidence type="ECO:0000313" key="1">
    <source>
        <dbReference type="EMBL" id="CAA2975886.1"/>
    </source>
</evidence>
<dbReference type="EMBL" id="CACTIH010002320">
    <property type="protein sequence ID" value="CAA2975886.1"/>
    <property type="molecule type" value="Genomic_DNA"/>
</dbReference>
<protein>
    <submittedName>
        <fullName evidence="1">Uncharacterized protein</fullName>
    </submittedName>
</protein>
<comment type="caution">
    <text evidence="1">The sequence shown here is derived from an EMBL/GenBank/DDBJ whole genome shotgun (WGS) entry which is preliminary data.</text>
</comment>
<dbReference type="Gramene" id="OE9A112437T1">
    <property type="protein sequence ID" value="OE9A112437C1"/>
    <property type="gene ID" value="OE9A112437"/>
</dbReference>
<organism evidence="1 2">
    <name type="scientific">Olea europaea subsp. europaea</name>
    <dbReference type="NCBI Taxonomy" id="158383"/>
    <lineage>
        <taxon>Eukaryota</taxon>
        <taxon>Viridiplantae</taxon>
        <taxon>Streptophyta</taxon>
        <taxon>Embryophyta</taxon>
        <taxon>Tracheophyta</taxon>
        <taxon>Spermatophyta</taxon>
        <taxon>Magnoliopsida</taxon>
        <taxon>eudicotyledons</taxon>
        <taxon>Gunneridae</taxon>
        <taxon>Pentapetalae</taxon>
        <taxon>asterids</taxon>
        <taxon>lamiids</taxon>
        <taxon>Lamiales</taxon>
        <taxon>Oleaceae</taxon>
        <taxon>Oleeae</taxon>
        <taxon>Olea</taxon>
    </lineage>
</organism>
<proteinExistence type="predicted"/>
<gene>
    <name evidence="1" type="ORF">OLEA9_A112437</name>
</gene>
<dbReference type="AlphaFoldDB" id="A0A8S0RB30"/>
<evidence type="ECO:0000313" key="2">
    <source>
        <dbReference type="Proteomes" id="UP000594638"/>
    </source>
</evidence>
<reference evidence="1 2" key="1">
    <citation type="submission" date="2019-12" db="EMBL/GenBank/DDBJ databases">
        <authorList>
            <person name="Alioto T."/>
            <person name="Alioto T."/>
            <person name="Gomez Garrido J."/>
        </authorList>
    </citation>
    <scope>NUCLEOTIDE SEQUENCE [LARGE SCALE GENOMIC DNA]</scope>
</reference>
<name>A0A8S0RB30_OLEEU</name>
<accession>A0A8S0RB30</accession>